<evidence type="ECO:0000259" key="1">
    <source>
        <dbReference type="Pfam" id="PF09994"/>
    </source>
</evidence>
<feature type="domain" description="T6SS Phospholipase effector Tle1-like catalytic" evidence="1">
    <location>
        <begin position="2"/>
        <end position="242"/>
    </location>
</feature>
<evidence type="ECO:0000313" key="3">
    <source>
        <dbReference type="Proteomes" id="UP001221142"/>
    </source>
</evidence>
<sequence>MAVGWNFRKTILKAYIWLCEQYQPGDKIFLFGFSRGAYQARTLAALIDTVGLVNPGNKELIPLAYKVFLENQRHECPETVQHFKKTFSRAVKVHFLGAWDTVSPTGLVRGKPEFLPSCAEHVCVVRHGLAFDESDVDFIPVSVADTVSDPPPTYTPQDTQHEDDASSIETKISIETKLIAGAAKVASRWLHKRVKTEAIRRTETKSNLRNLKEVWFGGTHAEIGRSSATSLISSVPLLWMKAQAINAGLHISSSVISGPVQQDSPRKSSTIRTPVGKGRLISRDQLVHASVFFAERTLDDAWQSFIGQIEHMDFHWVECVDRDRLEMDLFDSTSIMKAIRALNDLWSKNSGGQHKDSDLESYWFQCLSFMALAGNVAETYLCHRPVWDDNPEVELRCAVKFFRALADRRPRIFNEDLAEVLNAHGRMLHLHGRLDSVEKMFEEALCIRRVGFEESPSTVSRRYKLAESLYWGASCGVALRQPERALAFFEEALDLIQPILSEEYRPAFSLFAALRRSFGFCLQNLCTEDVSQALKVAQTTVTLSEMLAQAFPQYTPLLAAALHDLAFGFPHRDFQVAEQSIALYRQLASETPETYNDVLADALYNYSCRLFSAGQHQEALRVSREEVQLRRESQTDKNALAACLDHLCRCLRAAGKTEEALNSAEQAVRLYRNLIEAHKTWQLESRLADSLANLSCCLFLVTGRAQHALHAAQEATSIQRGLARHTPAASFNLRLAFFLYNLSVCLSIVGRHGEALRAADEVVHIHTTWGTESDSALSLSRLALCFRAVARHEEALRIAAKSLDLTWGLRAREGCESQGVRVQLAETLLALSLSLQTDYPSQAIRAAVDSVDIFRGLAKSSPLVYDLPLAGALHQLSALLSASGESEAALLAAVEALHLGGHGLARDRFADFLYHLSTCFYAVGKQDQGLSPAHRSVSVCRELVREHGTWQFKEKLADALFNLSSFYAMADVSKALQALKEAVKIQREIAEHIPTDTLNQRLADGLQNLAARSLLAGNHKDALGFVEEAVGLTRSLVESDPVLHTPSLINTLYTYASVLCEEGRFEDGYRAICETDGLRKALCVDSIFTSVEASAAYMSTRARCVIGLGRHTDGLFCLIESIKLYKAAFAANTDSQSTFESFPWFFKNILASICALGKKDKDVLDAQVEVVELSRLLSGHSKNSKFEHSLEEFEVLEVP</sequence>
<gene>
    <name evidence="2" type="ORF">FB45DRAFT_1025569</name>
</gene>
<reference evidence="2" key="1">
    <citation type="submission" date="2023-03" db="EMBL/GenBank/DDBJ databases">
        <title>Massive genome expansion in bonnet fungi (Mycena s.s.) driven by repeated elements and novel gene families across ecological guilds.</title>
        <authorList>
            <consortium name="Lawrence Berkeley National Laboratory"/>
            <person name="Harder C.B."/>
            <person name="Miyauchi S."/>
            <person name="Viragh M."/>
            <person name="Kuo A."/>
            <person name="Thoen E."/>
            <person name="Andreopoulos B."/>
            <person name="Lu D."/>
            <person name="Skrede I."/>
            <person name="Drula E."/>
            <person name="Henrissat B."/>
            <person name="Morin E."/>
            <person name="Kohler A."/>
            <person name="Barry K."/>
            <person name="LaButti K."/>
            <person name="Morin E."/>
            <person name="Salamov A."/>
            <person name="Lipzen A."/>
            <person name="Mereny Z."/>
            <person name="Hegedus B."/>
            <person name="Baldrian P."/>
            <person name="Stursova M."/>
            <person name="Weitz H."/>
            <person name="Taylor A."/>
            <person name="Grigoriev I.V."/>
            <person name="Nagy L.G."/>
            <person name="Martin F."/>
            <person name="Kauserud H."/>
        </authorList>
    </citation>
    <scope>NUCLEOTIDE SEQUENCE</scope>
    <source>
        <strain evidence="2">9284</strain>
    </source>
</reference>
<keyword evidence="3" id="KW-1185">Reference proteome</keyword>
<accession>A0AAD7BZ05</accession>
<dbReference type="EMBL" id="JARKIF010000007">
    <property type="protein sequence ID" value="KAJ7634637.1"/>
    <property type="molecule type" value="Genomic_DNA"/>
</dbReference>
<dbReference type="PANTHER" id="PTHR33840:SF2">
    <property type="entry name" value="TLE1 PHOSPHOLIPASE DOMAIN-CONTAINING PROTEIN"/>
    <property type="match status" value="1"/>
</dbReference>
<dbReference type="InterPro" id="IPR019734">
    <property type="entry name" value="TPR_rpt"/>
</dbReference>
<dbReference type="AlphaFoldDB" id="A0AAD7BZ05"/>
<proteinExistence type="predicted"/>
<dbReference type="InterPro" id="IPR018712">
    <property type="entry name" value="Tle1-like_cat"/>
</dbReference>
<dbReference type="Pfam" id="PF09994">
    <property type="entry name" value="T6SS_Tle1-like_cat"/>
    <property type="match status" value="1"/>
</dbReference>
<organism evidence="2 3">
    <name type="scientific">Roridomyces roridus</name>
    <dbReference type="NCBI Taxonomy" id="1738132"/>
    <lineage>
        <taxon>Eukaryota</taxon>
        <taxon>Fungi</taxon>
        <taxon>Dikarya</taxon>
        <taxon>Basidiomycota</taxon>
        <taxon>Agaricomycotina</taxon>
        <taxon>Agaricomycetes</taxon>
        <taxon>Agaricomycetidae</taxon>
        <taxon>Agaricales</taxon>
        <taxon>Marasmiineae</taxon>
        <taxon>Mycenaceae</taxon>
        <taxon>Roridomyces</taxon>
    </lineage>
</organism>
<name>A0AAD7BZ05_9AGAR</name>
<dbReference type="Proteomes" id="UP001221142">
    <property type="component" value="Unassembled WGS sequence"/>
</dbReference>
<comment type="caution">
    <text evidence="2">The sequence shown here is derived from an EMBL/GenBank/DDBJ whole genome shotgun (WGS) entry which is preliminary data.</text>
</comment>
<dbReference type="PANTHER" id="PTHR33840">
    <property type="match status" value="1"/>
</dbReference>
<dbReference type="InterPro" id="IPR011990">
    <property type="entry name" value="TPR-like_helical_dom_sf"/>
</dbReference>
<evidence type="ECO:0000313" key="2">
    <source>
        <dbReference type="EMBL" id="KAJ7634637.1"/>
    </source>
</evidence>
<protein>
    <recommendedName>
        <fullName evidence="1">T6SS Phospholipase effector Tle1-like catalytic domain-containing protein</fullName>
    </recommendedName>
</protein>
<dbReference type="SUPFAM" id="SSF48452">
    <property type="entry name" value="TPR-like"/>
    <property type="match status" value="2"/>
</dbReference>
<dbReference type="Gene3D" id="1.25.40.10">
    <property type="entry name" value="Tetratricopeptide repeat domain"/>
    <property type="match status" value="3"/>
</dbReference>
<dbReference type="SMART" id="SM00028">
    <property type="entry name" value="TPR"/>
    <property type="match status" value="5"/>
</dbReference>